<feature type="region of interest" description="Disordered" evidence="1">
    <location>
        <begin position="1"/>
        <end position="58"/>
    </location>
</feature>
<evidence type="ECO:0000313" key="2">
    <source>
        <dbReference type="EMBL" id="KPJ06151.1"/>
    </source>
</evidence>
<keyword evidence="3" id="KW-1185">Reference proteome</keyword>
<evidence type="ECO:0000313" key="3">
    <source>
        <dbReference type="Proteomes" id="UP000053240"/>
    </source>
</evidence>
<proteinExistence type="predicted"/>
<protein>
    <submittedName>
        <fullName evidence="2">Uncharacterized protein</fullName>
    </submittedName>
</protein>
<evidence type="ECO:0000256" key="1">
    <source>
        <dbReference type="SAM" id="MobiDB-lite"/>
    </source>
</evidence>
<organism evidence="2 3">
    <name type="scientific">Papilio machaon</name>
    <name type="common">Old World swallowtail butterfly</name>
    <dbReference type="NCBI Taxonomy" id="76193"/>
    <lineage>
        <taxon>Eukaryota</taxon>
        <taxon>Metazoa</taxon>
        <taxon>Ecdysozoa</taxon>
        <taxon>Arthropoda</taxon>
        <taxon>Hexapoda</taxon>
        <taxon>Insecta</taxon>
        <taxon>Pterygota</taxon>
        <taxon>Neoptera</taxon>
        <taxon>Endopterygota</taxon>
        <taxon>Lepidoptera</taxon>
        <taxon>Glossata</taxon>
        <taxon>Ditrysia</taxon>
        <taxon>Papilionoidea</taxon>
        <taxon>Papilionidae</taxon>
        <taxon>Papilioninae</taxon>
        <taxon>Papilio</taxon>
    </lineage>
</organism>
<sequence>MHLPTPLRTPSTCTSLIGTPVHNAHYPPSRALRERAVQQQRAARDRQPRRAPLAAATT</sequence>
<dbReference type="EMBL" id="KQ461198">
    <property type="protein sequence ID" value="KPJ06151.1"/>
    <property type="molecule type" value="Genomic_DNA"/>
</dbReference>
<reference evidence="2 3" key="1">
    <citation type="journal article" date="2015" name="Nat. Commun.">
        <title>Outbred genome sequencing and CRISPR/Cas9 gene editing in butterflies.</title>
        <authorList>
            <person name="Li X."/>
            <person name="Fan D."/>
            <person name="Zhang W."/>
            <person name="Liu G."/>
            <person name="Zhang L."/>
            <person name="Zhao L."/>
            <person name="Fang X."/>
            <person name="Chen L."/>
            <person name="Dong Y."/>
            <person name="Chen Y."/>
            <person name="Ding Y."/>
            <person name="Zhao R."/>
            <person name="Feng M."/>
            <person name="Zhu Y."/>
            <person name="Feng Y."/>
            <person name="Jiang X."/>
            <person name="Zhu D."/>
            <person name="Xiang H."/>
            <person name="Feng X."/>
            <person name="Li S."/>
            <person name="Wang J."/>
            <person name="Zhang G."/>
            <person name="Kronforst M.R."/>
            <person name="Wang W."/>
        </authorList>
    </citation>
    <scope>NUCLEOTIDE SEQUENCE [LARGE SCALE GENOMIC DNA]</scope>
    <source>
        <strain evidence="2">Ya'a_city_454_Pm</strain>
        <tissue evidence="2">Whole body</tissue>
    </source>
</reference>
<feature type="compositionally biased region" description="Basic and acidic residues" evidence="1">
    <location>
        <begin position="31"/>
        <end position="48"/>
    </location>
</feature>
<dbReference type="Proteomes" id="UP000053240">
    <property type="component" value="Unassembled WGS sequence"/>
</dbReference>
<name>A0A194QRI8_PAPMA</name>
<dbReference type="InParanoid" id="A0A194QRI8"/>
<feature type="compositionally biased region" description="Polar residues" evidence="1">
    <location>
        <begin position="8"/>
        <end position="17"/>
    </location>
</feature>
<accession>A0A194QRI8</accession>
<gene>
    <name evidence="2" type="ORF">RR48_14593</name>
</gene>
<dbReference type="AlphaFoldDB" id="A0A194QRI8"/>